<keyword evidence="9" id="KW-1185">Reference proteome</keyword>
<dbReference type="SMART" id="SM00387">
    <property type="entry name" value="HATPase_c"/>
    <property type="match status" value="1"/>
</dbReference>
<protein>
    <recommendedName>
        <fullName evidence="3">histidine kinase</fullName>
        <ecNumber evidence="3">2.7.13.3</ecNumber>
    </recommendedName>
</protein>
<dbReference type="CDD" id="cd06225">
    <property type="entry name" value="HAMP"/>
    <property type="match status" value="1"/>
</dbReference>
<dbReference type="RefSeq" id="WP_166032743.1">
    <property type="nucleotide sequence ID" value="NZ_CP048877.1"/>
</dbReference>
<dbReference type="PRINTS" id="PR00344">
    <property type="entry name" value="BCTRLSENSOR"/>
</dbReference>
<keyword evidence="5" id="KW-0808">Transferase</keyword>
<dbReference type="GO" id="GO:0016020">
    <property type="term" value="C:membrane"/>
    <property type="evidence" value="ECO:0007669"/>
    <property type="project" value="UniProtKB-SubCell"/>
</dbReference>
<evidence type="ECO:0000313" key="8">
    <source>
        <dbReference type="EMBL" id="QIJ72526.1"/>
    </source>
</evidence>
<dbReference type="SMART" id="SM00304">
    <property type="entry name" value="HAMP"/>
    <property type="match status" value="1"/>
</dbReference>
<comment type="catalytic activity">
    <reaction evidence="1">
        <text>ATP + protein L-histidine = ADP + protein N-phospho-L-histidine.</text>
        <dbReference type="EC" id="2.7.13.3"/>
    </reaction>
</comment>
<dbReference type="KEGG" id="tav:G4V39_09690"/>
<sequence length="517" mass="58267">MKKRLPFSIRTNFLILTTFIVLLNSFIITSYYLYYEKNHRYRDLAFRARALVNDLAKSSIYGLITEDSHLLAGLLQGIRERDLAFAFVANESGRILAQRGQVPRELVLPPSDLKDLTSRLWAKGPRKTMVVYAPTRAPLGQGDESDLLRPQATKLAMIGYVAVGLSYQRIEADLAHIRKMACLLSLSVNLVAILVAYFLSHYLSAPLKKLTLAARSISRGVNPGPLRIKGRGEIGELTRAFNTMLAELQRSHRQLEDYTRGLEEMVKERTLALEQSVQELQHAYEELKRIHDIKAQFIQTASHELRTPLTAIKANVDFILHYESELLTEDHREILEAIQRNVNQMHKMVENMLSLVRLEEGLELDQEEVDLASAIDDCLLELSSLKGKRAVQTKIPAGLKVYADPDRLHVVFINLLSNAFRFTDDRGEVIIKAEKRTGHVRIEVQDNGVGIPVEHIEHIFEPFYQADRSRGGTGLGLAIVKRIVEGHGGEVTVSSSEEGTTFVILWPDGSVGEEESR</sequence>
<keyword evidence="4" id="KW-0597">Phosphoprotein</keyword>
<dbReference type="InterPro" id="IPR036097">
    <property type="entry name" value="HisK_dim/P_sf"/>
</dbReference>
<evidence type="ECO:0000256" key="1">
    <source>
        <dbReference type="ARBA" id="ARBA00000085"/>
    </source>
</evidence>
<dbReference type="AlphaFoldDB" id="A0A6G7PYA1"/>
<dbReference type="PROSITE" id="PS50109">
    <property type="entry name" value="HIS_KIN"/>
    <property type="match status" value="1"/>
</dbReference>
<evidence type="ECO:0000256" key="7">
    <source>
        <dbReference type="ARBA" id="ARBA00023012"/>
    </source>
</evidence>
<dbReference type="SUPFAM" id="SSF158472">
    <property type="entry name" value="HAMP domain-like"/>
    <property type="match status" value="1"/>
</dbReference>
<evidence type="ECO:0000256" key="6">
    <source>
        <dbReference type="ARBA" id="ARBA00022777"/>
    </source>
</evidence>
<dbReference type="InterPro" id="IPR050736">
    <property type="entry name" value="Sensor_HK_Regulatory"/>
</dbReference>
<evidence type="ECO:0000256" key="3">
    <source>
        <dbReference type="ARBA" id="ARBA00012438"/>
    </source>
</evidence>
<dbReference type="InterPro" id="IPR004358">
    <property type="entry name" value="Sig_transdc_His_kin-like_C"/>
</dbReference>
<keyword evidence="7" id="KW-0902">Two-component regulatory system</keyword>
<dbReference type="InterPro" id="IPR003594">
    <property type="entry name" value="HATPase_dom"/>
</dbReference>
<name>A0A6G7PYA1_9BACT</name>
<dbReference type="Pfam" id="PF00672">
    <property type="entry name" value="HAMP"/>
    <property type="match status" value="1"/>
</dbReference>
<proteinExistence type="predicted"/>
<dbReference type="EC" id="2.7.13.3" evidence="3"/>
<reference evidence="8 9" key="1">
    <citation type="submission" date="2020-02" db="EMBL/GenBank/DDBJ databases">
        <title>Genome analysis of Thermosulfuriphilus ammonigenes ST65T, an anaerobic thermophilic chemolithoautotrophic bacterium isolated from a deep-sea hydrothermal vent.</title>
        <authorList>
            <person name="Slobodkina G."/>
            <person name="Allioux M."/>
            <person name="Merkel A."/>
            <person name="Alain K."/>
            <person name="Jebbar M."/>
            <person name="Slobodkin A."/>
        </authorList>
    </citation>
    <scope>NUCLEOTIDE SEQUENCE [LARGE SCALE GENOMIC DNA]</scope>
    <source>
        <strain evidence="8 9">ST65</strain>
    </source>
</reference>
<dbReference type="EMBL" id="CP048877">
    <property type="protein sequence ID" value="QIJ72526.1"/>
    <property type="molecule type" value="Genomic_DNA"/>
</dbReference>
<dbReference type="Pfam" id="PF00512">
    <property type="entry name" value="HisKA"/>
    <property type="match status" value="1"/>
</dbReference>
<organism evidence="8 9">
    <name type="scientific">Thermosulfuriphilus ammonigenes</name>
    <dbReference type="NCBI Taxonomy" id="1936021"/>
    <lineage>
        <taxon>Bacteria</taxon>
        <taxon>Pseudomonadati</taxon>
        <taxon>Thermodesulfobacteriota</taxon>
        <taxon>Thermodesulfobacteria</taxon>
        <taxon>Thermodesulfobacteriales</taxon>
        <taxon>Thermodesulfobacteriaceae</taxon>
        <taxon>Thermosulfuriphilus</taxon>
    </lineage>
</organism>
<keyword evidence="6 8" id="KW-0418">Kinase</keyword>
<dbReference type="InterPro" id="IPR005467">
    <property type="entry name" value="His_kinase_dom"/>
</dbReference>
<dbReference type="SUPFAM" id="SSF47384">
    <property type="entry name" value="Homodimeric domain of signal transducing histidine kinase"/>
    <property type="match status" value="1"/>
</dbReference>
<evidence type="ECO:0000256" key="5">
    <source>
        <dbReference type="ARBA" id="ARBA00022679"/>
    </source>
</evidence>
<evidence type="ECO:0000313" key="9">
    <source>
        <dbReference type="Proteomes" id="UP000502179"/>
    </source>
</evidence>
<dbReference type="SUPFAM" id="SSF55874">
    <property type="entry name" value="ATPase domain of HSP90 chaperone/DNA topoisomerase II/histidine kinase"/>
    <property type="match status" value="1"/>
</dbReference>
<dbReference type="InterPro" id="IPR003661">
    <property type="entry name" value="HisK_dim/P_dom"/>
</dbReference>
<dbReference type="CDD" id="cd00082">
    <property type="entry name" value="HisKA"/>
    <property type="match status" value="1"/>
</dbReference>
<dbReference type="Proteomes" id="UP000502179">
    <property type="component" value="Chromosome"/>
</dbReference>
<dbReference type="PROSITE" id="PS50885">
    <property type="entry name" value="HAMP"/>
    <property type="match status" value="1"/>
</dbReference>
<dbReference type="Gene3D" id="3.30.565.10">
    <property type="entry name" value="Histidine kinase-like ATPase, C-terminal domain"/>
    <property type="match status" value="1"/>
</dbReference>
<dbReference type="Pfam" id="PF02518">
    <property type="entry name" value="HATPase_c"/>
    <property type="match status" value="1"/>
</dbReference>
<accession>A0A6G7PYA1</accession>
<dbReference type="SMART" id="SM00388">
    <property type="entry name" value="HisKA"/>
    <property type="match status" value="1"/>
</dbReference>
<dbReference type="GO" id="GO:0000155">
    <property type="term" value="F:phosphorelay sensor kinase activity"/>
    <property type="evidence" value="ECO:0007669"/>
    <property type="project" value="InterPro"/>
</dbReference>
<evidence type="ECO:0000256" key="4">
    <source>
        <dbReference type="ARBA" id="ARBA00022553"/>
    </source>
</evidence>
<dbReference type="PANTHER" id="PTHR43711:SF1">
    <property type="entry name" value="HISTIDINE KINASE 1"/>
    <property type="match status" value="1"/>
</dbReference>
<dbReference type="FunFam" id="3.30.565.10:FF:000006">
    <property type="entry name" value="Sensor histidine kinase WalK"/>
    <property type="match status" value="1"/>
</dbReference>
<dbReference type="CDD" id="cd00075">
    <property type="entry name" value="HATPase"/>
    <property type="match status" value="1"/>
</dbReference>
<dbReference type="InterPro" id="IPR003660">
    <property type="entry name" value="HAMP_dom"/>
</dbReference>
<gene>
    <name evidence="8" type="ORF">G4V39_09690</name>
</gene>
<evidence type="ECO:0000256" key="2">
    <source>
        <dbReference type="ARBA" id="ARBA00004370"/>
    </source>
</evidence>
<dbReference type="InterPro" id="IPR036890">
    <property type="entry name" value="HATPase_C_sf"/>
</dbReference>
<comment type="subcellular location">
    <subcellularLocation>
        <location evidence="2">Membrane</location>
    </subcellularLocation>
</comment>
<dbReference type="Gene3D" id="6.10.340.10">
    <property type="match status" value="1"/>
</dbReference>
<dbReference type="PANTHER" id="PTHR43711">
    <property type="entry name" value="TWO-COMPONENT HISTIDINE KINASE"/>
    <property type="match status" value="1"/>
</dbReference>
<dbReference type="Gene3D" id="1.10.287.130">
    <property type="match status" value="1"/>
</dbReference>